<dbReference type="FunFam" id="3.80.10.10:FF:000782">
    <property type="entry name" value="Si:ch211-196h16.4"/>
    <property type="match status" value="1"/>
</dbReference>
<feature type="domain" description="NACHT LRR and PYD" evidence="7">
    <location>
        <begin position="121"/>
        <end position="254"/>
    </location>
</feature>
<accession>A0A671RY99</accession>
<evidence type="ECO:0000259" key="8">
    <source>
        <dbReference type="Pfam" id="PF17779"/>
    </source>
</evidence>
<dbReference type="Gene3D" id="3.80.10.10">
    <property type="entry name" value="Ribonuclease Inhibitor"/>
    <property type="match status" value="3"/>
</dbReference>
<evidence type="ECO:0000256" key="2">
    <source>
        <dbReference type="ARBA" id="ARBA00022490"/>
    </source>
</evidence>
<reference evidence="9" key="1">
    <citation type="submission" date="2025-08" db="UniProtKB">
        <authorList>
            <consortium name="Ensembl"/>
        </authorList>
    </citation>
    <scope>IDENTIFICATION</scope>
</reference>
<proteinExistence type="predicted"/>
<dbReference type="PANTHER" id="PTHR24106">
    <property type="entry name" value="NACHT, LRR AND CARD DOMAINS-CONTAINING"/>
    <property type="match status" value="1"/>
</dbReference>
<dbReference type="Ensembl" id="ENSSANT00000094174.1">
    <property type="protein sequence ID" value="ENSSANP00000088640.1"/>
    <property type="gene ID" value="ENSSANG00000043862.1"/>
</dbReference>
<dbReference type="InterPro" id="IPR001611">
    <property type="entry name" value="Leu-rich_rpt"/>
</dbReference>
<evidence type="ECO:0000256" key="4">
    <source>
        <dbReference type="ARBA" id="ARBA00022737"/>
    </source>
</evidence>
<dbReference type="Pfam" id="PF17776">
    <property type="entry name" value="NLRC4_HD2"/>
    <property type="match status" value="1"/>
</dbReference>
<keyword evidence="5" id="KW-0547">Nucleotide-binding</keyword>
<keyword evidence="3" id="KW-0433">Leucine-rich repeat</keyword>
<evidence type="ECO:0000256" key="3">
    <source>
        <dbReference type="ARBA" id="ARBA00022614"/>
    </source>
</evidence>
<dbReference type="Pfam" id="PF00560">
    <property type="entry name" value="LRR_1"/>
    <property type="match status" value="1"/>
</dbReference>
<organism evidence="9 10">
    <name type="scientific">Sinocyclocheilus anshuiensis</name>
    <dbReference type="NCBI Taxonomy" id="1608454"/>
    <lineage>
        <taxon>Eukaryota</taxon>
        <taxon>Metazoa</taxon>
        <taxon>Chordata</taxon>
        <taxon>Craniata</taxon>
        <taxon>Vertebrata</taxon>
        <taxon>Euteleostomi</taxon>
        <taxon>Actinopterygii</taxon>
        <taxon>Neopterygii</taxon>
        <taxon>Teleostei</taxon>
        <taxon>Ostariophysi</taxon>
        <taxon>Cypriniformes</taxon>
        <taxon>Cyprinidae</taxon>
        <taxon>Cyprininae</taxon>
        <taxon>Sinocyclocheilus</taxon>
    </lineage>
</organism>
<keyword evidence="2" id="KW-0963">Cytoplasm</keyword>
<keyword evidence="6" id="KW-0067">ATP-binding</keyword>
<comment type="subcellular location">
    <subcellularLocation>
        <location evidence="1">Cytoplasm</location>
    </subcellularLocation>
</comment>
<evidence type="ECO:0000256" key="1">
    <source>
        <dbReference type="ARBA" id="ARBA00004496"/>
    </source>
</evidence>
<sequence>MCHIPVFCWVSATVLEKMLSQAESGEIPKTLTQMYTHFLIIQTNIRHEKDYEKKVKDEDMILKLGKLAFQQLVKGNLIFYEEDLRECGIDVTEASVYSGLCTQIFREEFGLFQGKVFCFVHLSIQEHLAALYAHLFLMKKNRNVFITLSSSPLKHLKKALHVSLSELHQRAVKKAFKSKNGHLDLFLRFLLGLSLESNQTLLRELPTQTGSCSYNKEETVEYIKQKIRRNLSPERSINLFHCLNELGDDSLMQEIQDYLKSGKIRETKLSSSQWSALVYVLLTSEQRMDVFKLKLFIGSQNTADEVLQKLLPVVKESKLVQLMDCGVTDEGCGALASALKSNPSHMRNMNLSLNKLGASGVKLLSDGLKDPHCKLEKLRLGKCGVTDEGCAALASALRSNPSHLRELDLSLNKLGDSGLKLLSDGLKDPHFKLETLRLSECGVTDEGCAVLASALRSNPSHLRQLDLSMNKFRASGLNLLSDLLKDPPCKLEILRLSYCGVTDECCAALASALRSNPSHLKELDLSGNELGASELNLLSAGLKDPLCKLEILFRDCGVTYEGCAALASALRSDPSHLRELDLTGNKLRDSDVKLVKHVIVLYRLRDCGVTYKGCAALASALRSNPSHLRQLDLSGNKLRSSTMNLLSDLLKDLHCKLEILCLSQWLSYCGVTDEGCAALASALRSDPSHLRELNLSGNELRFSDVKLLLKSLD</sequence>
<name>A0A671RY99_9TELE</name>
<reference evidence="9" key="2">
    <citation type="submission" date="2025-09" db="UniProtKB">
        <authorList>
            <consortium name="Ensembl"/>
        </authorList>
    </citation>
    <scope>IDENTIFICATION</scope>
</reference>
<evidence type="ECO:0000256" key="5">
    <source>
        <dbReference type="ARBA" id="ARBA00022741"/>
    </source>
</evidence>
<dbReference type="SUPFAM" id="SSF52047">
    <property type="entry name" value="RNI-like"/>
    <property type="match status" value="2"/>
</dbReference>
<dbReference type="Pfam" id="PF17779">
    <property type="entry name" value="WHD_NOD2"/>
    <property type="match status" value="1"/>
</dbReference>
<keyword evidence="10" id="KW-1185">Reference proteome</keyword>
<dbReference type="InterPro" id="IPR051261">
    <property type="entry name" value="NLR"/>
</dbReference>
<dbReference type="GO" id="GO:0005737">
    <property type="term" value="C:cytoplasm"/>
    <property type="evidence" value="ECO:0007669"/>
    <property type="project" value="UniProtKB-SubCell"/>
</dbReference>
<dbReference type="InterPro" id="IPR041075">
    <property type="entry name" value="NOD1/2_WH"/>
</dbReference>
<dbReference type="SMART" id="SM00368">
    <property type="entry name" value="LRR_RI"/>
    <property type="match status" value="14"/>
</dbReference>
<dbReference type="AlphaFoldDB" id="A0A671RY99"/>
<evidence type="ECO:0000313" key="10">
    <source>
        <dbReference type="Proteomes" id="UP000472260"/>
    </source>
</evidence>
<feature type="domain" description="NOD1/2 winged helix" evidence="8">
    <location>
        <begin position="59"/>
        <end position="119"/>
    </location>
</feature>
<dbReference type="InterPro" id="IPR032675">
    <property type="entry name" value="LRR_dom_sf"/>
</dbReference>
<dbReference type="Pfam" id="PF13516">
    <property type="entry name" value="LRR_6"/>
    <property type="match status" value="10"/>
</dbReference>
<dbReference type="InterPro" id="IPR041267">
    <property type="entry name" value="NLRP_HD2"/>
</dbReference>
<protein>
    <submittedName>
        <fullName evidence="9">Uncharacterized protein</fullName>
    </submittedName>
</protein>
<evidence type="ECO:0000256" key="6">
    <source>
        <dbReference type="ARBA" id="ARBA00022840"/>
    </source>
</evidence>
<evidence type="ECO:0000313" key="9">
    <source>
        <dbReference type="Ensembl" id="ENSSANP00000088640.1"/>
    </source>
</evidence>
<dbReference type="Proteomes" id="UP000472260">
    <property type="component" value="Unassembled WGS sequence"/>
</dbReference>
<keyword evidence="4" id="KW-0677">Repeat</keyword>
<dbReference type="GO" id="GO:0005524">
    <property type="term" value="F:ATP binding"/>
    <property type="evidence" value="ECO:0007669"/>
    <property type="project" value="UniProtKB-KW"/>
</dbReference>
<evidence type="ECO:0000259" key="7">
    <source>
        <dbReference type="Pfam" id="PF17776"/>
    </source>
</evidence>